<evidence type="ECO:0000313" key="1">
    <source>
        <dbReference type="EMBL" id="ERP30968.1"/>
    </source>
</evidence>
<protein>
    <recommendedName>
        <fullName evidence="3">YkgJ family cysteine cluster protein</fullName>
    </recommendedName>
</protein>
<accession>U7D4V1</accession>
<keyword evidence="2" id="KW-1185">Reference proteome</keyword>
<reference evidence="1 2" key="1">
    <citation type="journal article" date="2013" name="Environ. Microbiol.">
        <title>Genome analysis of Chitinivibrio alkaliphilus gen. nov., sp. nov., a novel extremely haloalkaliphilic anaerobic chitinolytic bacterium from the candidate phylum Termite Group 3.</title>
        <authorList>
            <person name="Sorokin D.Y."/>
            <person name="Gumerov V.M."/>
            <person name="Rakitin A.L."/>
            <person name="Beletsky A.V."/>
            <person name="Damste J.S."/>
            <person name="Muyzer G."/>
            <person name="Mardanov A.V."/>
            <person name="Ravin N.V."/>
        </authorList>
    </citation>
    <scope>NUCLEOTIDE SEQUENCE [LARGE SCALE GENOMIC DNA]</scope>
    <source>
        <strain evidence="1 2">ACht1</strain>
    </source>
</reference>
<dbReference type="AlphaFoldDB" id="U7D4V1"/>
<evidence type="ECO:0000313" key="2">
    <source>
        <dbReference type="Proteomes" id="UP000017148"/>
    </source>
</evidence>
<proteinExistence type="predicted"/>
<dbReference type="Proteomes" id="UP000017148">
    <property type="component" value="Unassembled WGS sequence"/>
</dbReference>
<comment type="caution">
    <text evidence="1">The sequence shown here is derived from an EMBL/GenBank/DDBJ whole genome shotgun (WGS) entry which is preliminary data.</text>
</comment>
<dbReference type="EMBL" id="ASJR01000024">
    <property type="protein sequence ID" value="ERP30968.1"/>
    <property type="molecule type" value="Genomic_DNA"/>
</dbReference>
<organism evidence="1 2">
    <name type="scientific">Chitinivibrio alkaliphilus ACht1</name>
    <dbReference type="NCBI Taxonomy" id="1313304"/>
    <lineage>
        <taxon>Bacteria</taxon>
        <taxon>Pseudomonadati</taxon>
        <taxon>Fibrobacterota</taxon>
        <taxon>Chitinivibrionia</taxon>
        <taxon>Chitinivibrionales</taxon>
        <taxon>Chitinivibrionaceae</taxon>
        <taxon>Chitinivibrio</taxon>
    </lineage>
</organism>
<gene>
    <name evidence="1" type="ORF">CALK_2163</name>
</gene>
<sequence length="227" mass="25614">MGFLIVNRDLCESLERFKRLSSSAVTLDDIEHALALFYPAFSRYQEEALGASKSTCYKGCFSCCYHWVEDVYSFEGLLIASKLLTEFPDKVEAIYRRCCDHEVILQEVWQGVVRTGRASDEAEETAVLLGFHKEYLPCPLLTPERTCLVYEWRPITCRSYLSRSASSYTSHATACEATLVPPPDLFESSFDLLHEQYDTEGITGLRALLARLLSPTRSPGISGLSLR</sequence>
<evidence type="ECO:0008006" key="3">
    <source>
        <dbReference type="Google" id="ProtNLM"/>
    </source>
</evidence>
<name>U7D4V1_9BACT</name>
<dbReference type="STRING" id="1313304.CALK_2163"/>